<dbReference type="PRINTS" id="PR00039">
    <property type="entry name" value="HTHLYSR"/>
</dbReference>
<reference evidence="7" key="1">
    <citation type="submission" date="2018-05" db="EMBL/GenBank/DDBJ databases">
        <title>Genome Sequencing of selected type strains of the family Eggerthellaceae.</title>
        <authorList>
            <person name="Danylec N."/>
            <person name="Stoll D.A."/>
            <person name="Doetsch A."/>
            <person name="Huch M."/>
        </authorList>
    </citation>
    <scope>NUCLEOTIDE SEQUENCE [LARGE SCALE GENOMIC DNA]</scope>
    <source>
        <strain evidence="7">DSM 24851</strain>
    </source>
</reference>
<dbReference type="AlphaFoldDB" id="A0A3N0AWZ9"/>
<dbReference type="RefSeq" id="WP_123209132.1">
    <property type="nucleotide sequence ID" value="NZ_JBHTHO010000010.1"/>
</dbReference>
<dbReference type="Gene3D" id="3.40.190.290">
    <property type="match status" value="1"/>
</dbReference>
<evidence type="ECO:0000256" key="1">
    <source>
        <dbReference type="ARBA" id="ARBA00009437"/>
    </source>
</evidence>
<dbReference type="CDD" id="cd05466">
    <property type="entry name" value="PBP2_LTTR_substrate"/>
    <property type="match status" value="1"/>
</dbReference>
<dbReference type="GO" id="GO:0005829">
    <property type="term" value="C:cytosol"/>
    <property type="evidence" value="ECO:0007669"/>
    <property type="project" value="TreeGrafter"/>
</dbReference>
<dbReference type="Pfam" id="PF00126">
    <property type="entry name" value="HTH_1"/>
    <property type="match status" value="1"/>
</dbReference>
<comment type="similarity">
    <text evidence="1">Belongs to the LysR transcriptional regulatory family.</text>
</comment>
<dbReference type="PROSITE" id="PS50931">
    <property type="entry name" value="HTH_LYSR"/>
    <property type="match status" value="1"/>
</dbReference>
<gene>
    <name evidence="6" type="ORF">DMP06_07560</name>
</gene>
<evidence type="ECO:0000256" key="4">
    <source>
        <dbReference type="ARBA" id="ARBA00023163"/>
    </source>
</evidence>
<proteinExistence type="inferred from homology"/>
<dbReference type="PANTHER" id="PTHR30419">
    <property type="entry name" value="HTH-TYPE TRANSCRIPTIONAL REGULATOR YBHD"/>
    <property type="match status" value="1"/>
</dbReference>
<dbReference type="GO" id="GO:0003677">
    <property type="term" value="F:DNA binding"/>
    <property type="evidence" value="ECO:0007669"/>
    <property type="project" value="UniProtKB-KW"/>
</dbReference>
<evidence type="ECO:0000259" key="5">
    <source>
        <dbReference type="PROSITE" id="PS50931"/>
    </source>
</evidence>
<dbReference type="GO" id="GO:0003700">
    <property type="term" value="F:DNA-binding transcription factor activity"/>
    <property type="evidence" value="ECO:0007669"/>
    <property type="project" value="InterPro"/>
</dbReference>
<dbReference type="InterPro" id="IPR036390">
    <property type="entry name" value="WH_DNA-bd_sf"/>
</dbReference>
<dbReference type="OrthoDB" id="4131546at2"/>
<keyword evidence="3" id="KW-0238">DNA-binding</keyword>
<keyword evidence="4" id="KW-0804">Transcription</keyword>
<dbReference type="SUPFAM" id="SSF46785">
    <property type="entry name" value="Winged helix' DNA-binding domain"/>
    <property type="match status" value="1"/>
</dbReference>
<organism evidence="6 7">
    <name type="scientific">Slackia equolifaciens</name>
    <dbReference type="NCBI Taxonomy" id="498718"/>
    <lineage>
        <taxon>Bacteria</taxon>
        <taxon>Bacillati</taxon>
        <taxon>Actinomycetota</taxon>
        <taxon>Coriobacteriia</taxon>
        <taxon>Eggerthellales</taxon>
        <taxon>Eggerthellaceae</taxon>
        <taxon>Slackia</taxon>
    </lineage>
</organism>
<dbReference type="InterPro" id="IPR036388">
    <property type="entry name" value="WH-like_DNA-bd_sf"/>
</dbReference>
<protein>
    <submittedName>
        <fullName evidence="6">LysR family transcriptional regulator</fullName>
    </submittedName>
</protein>
<comment type="caution">
    <text evidence="6">The sequence shown here is derived from an EMBL/GenBank/DDBJ whole genome shotgun (WGS) entry which is preliminary data.</text>
</comment>
<dbReference type="PANTHER" id="PTHR30419:SF28">
    <property type="entry name" value="HTH-TYPE TRANSCRIPTIONAL REGULATOR BSDA"/>
    <property type="match status" value="1"/>
</dbReference>
<feature type="domain" description="HTH lysR-type" evidence="5">
    <location>
        <begin position="1"/>
        <end position="58"/>
    </location>
</feature>
<dbReference type="EMBL" id="QIBX01000013">
    <property type="protein sequence ID" value="RNL39130.1"/>
    <property type="molecule type" value="Genomic_DNA"/>
</dbReference>
<dbReference type="Proteomes" id="UP000269591">
    <property type="component" value="Unassembled WGS sequence"/>
</dbReference>
<evidence type="ECO:0000256" key="2">
    <source>
        <dbReference type="ARBA" id="ARBA00023015"/>
    </source>
</evidence>
<evidence type="ECO:0000313" key="7">
    <source>
        <dbReference type="Proteomes" id="UP000269591"/>
    </source>
</evidence>
<dbReference type="InterPro" id="IPR005119">
    <property type="entry name" value="LysR_subst-bd"/>
</dbReference>
<dbReference type="InterPro" id="IPR000847">
    <property type="entry name" value="LysR_HTH_N"/>
</dbReference>
<accession>A0A3N0AWZ9</accession>
<keyword evidence="2" id="KW-0805">Transcription regulation</keyword>
<evidence type="ECO:0000256" key="3">
    <source>
        <dbReference type="ARBA" id="ARBA00023125"/>
    </source>
</evidence>
<name>A0A3N0AWZ9_9ACTN</name>
<dbReference type="Pfam" id="PF03466">
    <property type="entry name" value="LysR_substrate"/>
    <property type="match status" value="1"/>
</dbReference>
<dbReference type="InterPro" id="IPR050950">
    <property type="entry name" value="HTH-type_LysR_regulators"/>
</dbReference>
<dbReference type="SUPFAM" id="SSF53850">
    <property type="entry name" value="Periplasmic binding protein-like II"/>
    <property type="match status" value="1"/>
</dbReference>
<dbReference type="Gene3D" id="1.10.10.10">
    <property type="entry name" value="Winged helix-like DNA-binding domain superfamily/Winged helix DNA-binding domain"/>
    <property type="match status" value="1"/>
</dbReference>
<sequence length="303" mass="33703">MNNSKYEAFLKVAEVGSFKGAAEELGYTQAGISYMIAALEKEMGVVLFARERTGTTLTPDGRAILPLVQNVHNTERSLQTRLNEMHHLDSGTVRIAAFASVAIHWLPAIVREFSEKHPKIDLQISCIEDQSEAEERLMSGDFDCAFLVLPAAHDQLSCIPLAQDPIYAVVAHDHPLAKAPFFPTEAMQNEPYIKVRGSAHSEFDALFERHGVRPCTRFVLDNDFAAMGMVSEGLGFSLFAKLMLRDAPFDLARIEPEIPTHRELAIGVRSHDTASIATKAFIECVRQWVDAQENPSVRPSKER</sequence>
<keyword evidence="7" id="KW-1185">Reference proteome</keyword>
<evidence type="ECO:0000313" key="6">
    <source>
        <dbReference type="EMBL" id="RNL39130.1"/>
    </source>
</evidence>